<evidence type="ECO:0000313" key="2">
    <source>
        <dbReference type="EMBL" id="PSI01257.1"/>
    </source>
</evidence>
<proteinExistence type="predicted"/>
<reference evidence="3" key="1">
    <citation type="submission" date="2018-03" db="EMBL/GenBank/DDBJ databases">
        <title>Ecological and genomic features of two cosmopolitan and abundant freshwater picocyanobacteria.</title>
        <authorList>
            <person name="Cabello-Yeves P.J."/>
            <person name="Picazo A."/>
            <person name="Camacho A."/>
            <person name="Callieri C."/>
            <person name="Rosselli R."/>
            <person name="Roda-Garcia J."/>
            <person name="Coutinho F.H."/>
            <person name="Rodriguez-Valera F."/>
        </authorList>
    </citation>
    <scope>NUCLEOTIDE SEQUENCE [LARGE SCALE GENOMIC DNA]</scope>
    <source>
        <strain evidence="3">Tous</strain>
    </source>
</reference>
<dbReference type="RefSeq" id="WP_106500270.1">
    <property type="nucleotide sequence ID" value="NZ_PXVC01000040.1"/>
</dbReference>
<dbReference type="Proteomes" id="UP000240206">
    <property type="component" value="Unassembled WGS sequence"/>
</dbReference>
<dbReference type="EMBL" id="PXVC01000040">
    <property type="protein sequence ID" value="PSI01257.1"/>
    <property type="molecule type" value="Genomic_DNA"/>
</dbReference>
<dbReference type="AlphaFoldDB" id="A0A2P7EDH7"/>
<protein>
    <submittedName>
        <fullName evidence="2">Uncharacterized protein</fullName>
    </submittedName>
</protein>
<keyword evidence="3" id="KW-1185">Reference proteome</keyword>
<feature type="coiled-coil region" evidence="1">
    <location>
        <begin position="187"/>
        <end position="284"/>
    </location>
</feature>
<gene>
    <name evidence="2" type="ORF">C7K08_08805</name>
</gene>
<sequence>MNNLPVAAEPPLRHCWFSPFPQPSACLLGLERAGLEMWPGDPEAVPPGALLLYDAPDAVLATWRQQQASPPQWQNLHQGYQLLLGLATDRPPLASWRVAGLNPHGLSDWLSNQAALLPDPGFMPKPNLLAALLIRPLLQAEPKLLDSYLDLELKAELAGGSPDSNYLARLQSQLSPGALLAAWWQPCTEAREEAEQTLLQLHQVQEELEQLFLADRNKQQQINALQTSNQQLEEQVPQIQAELEKANNELAVTGNGLAEAQQQLADVREEAELTLLQLHQVQEELEHYFLLSRRQQQLLDSHEQLELRSERLLADLINR</sequence>
<name>A0A2P7EDH7_9SYNE</name>
<evidence type="ECO:0000256" key="1">
    <source>
        <dbReference type="SAM" id="Coils"/>
    </source>
</evidence>
<organism evidence="2 3">
    <name type="scientific">Synechococcus lacustris str. Tous</name>
    <dbReference type="NCBI Taxonomy" id="1910958"/>
    <lineage>
        <taxon>Bacteria</taxon>
        <taxon>Bacillati</taxon>
        <taxon>Cyanobacteriota</taxon>
        <taxon>Cyanophyceae</taxon>
        <taxon>Synechococcales</taxon>
        <taxon>Synechococcaceae</taxon>
        <taxon>Synechococcus</taxon>
    </lineage>
</organism>
<keyword evidence="1" id="KW-0175">Coiled coil</keyword>
<comment type="caution">
    <text evidence="2">The sequence shown here is derived from an EMBL/GenBank/DDBJ whole genome shotgun (WGS) entry which is preliminary data.</text>
</comment>
<evidence type="ECO:0000313" key="3">
    <source>
        <dbReference type="Proteomes" id="UP000240206"/>
    </source>
</evidence>
<accession>A0A2P7EDH7</accession>